<keyword evidence="1" id="KW-0812">Transmembrane</keyword>
<reference evidence="2 3" key="1">
    <citation type="submission" date="2024-04" db="EMBL/GenBank/DDBJ databases">
        <title>Dissimilatory iodate-reducing microorganisms contribute to the enrichment of iodine in groundwater.</title>
        <authorList>
            <person name="Jiang Z."/>
        </authorList>
    </citation>
    <scope>NUCLEOTIDE SEQUENCE [LARGE SCALE GENOMIC DNA]</scope>
    <source>
        <strain evidence="2 3">NCP973</strain>
        <plasmid evidence="2 3">unnamed1</plasmid>
    </source>
</reference>
<name>A0ABZ2XL65_9RHOO</name>
<protein>
    <submittedName>
        <fullName evidence="2">Uncharacterized protein</fullName>
    </submittedName>
</protein>
<evidence type="ECO:0000256" key="1">
    <source>
        <dbReference type="SAM" id="Phobius"/>
    </source>
</evidence>
<keyword evidence="2" id="KW-0614">Plasmid</keyword>
<proteinExistence type="predicted"/>
<evidence type="ECO:0000313" key="2">
    <source>
        <dbReference type="EMBL" id="WZJ23351.1"/>
    </source>
</evidence>
<dbReference type="Proteomes" id="UP001479520">
    <property type="component" value="Plasmid unnamed1"/>
</dbReference>
<organism evidence="2 3">
    <name type="scientific">Azonexus hydrophilus</name>
    <dbReference type="NCBI Taxonomy" id="418702"/>
    <lineage>
        <taxon>Bacteria</taxon>
        <taxon>Pseudomonadati</taxon>
        <taxon>Pseudomonadota</taxon>
        <taxon>Betaproteobacteria</taxon>
        <taxon>Rhodocyclales</taxon>
        <taxon>Azonexaceae</taxon>
        <taxon>Azonexus</taxon>
    </lineage>
</organism>
<dbReference type="EMBL" id="CP151407">
    <property type="protein sequence ID" value="WZJ23351.1"/>
    <property type="molecule type" value="Genomic_DNA"/>
</dbReference>
<geneLocation type="plasmid" evidence="2 3">
    <name>unnamed1</name>
</geneLocation>
<feature type="transmembrane region" description="Helical" evidence="1">
    <location>
        <begin position="52"/>
        <end position="69"/>
    </location>
</feature>
<feature type="transmembrane region" description="Helical" evidence="1">
    <location>
        <begin position="89"/>
        <end position="105"/>
    </location>
</feature>
<accession>A0ABZ2XL65</accession>
<evidence type="ECO:0000313" key="3">
    <source>
        <dbReference type="Proteomes" id="UP001479520"/>
    </source>
</evidence>
<gene>
    <name evidence="2" type="ORF">AADV58_18250</name>
</gene>
<keyword evidence="1" id="KW-1133">Transmembrane helix</keyword>
<keyword evidence="3" id="KW-1185">Reference proteome</keyword>
<keyword evidence="1" id="KW-0472">Membrane</keyword>
<sequence>MSKHLRYLAAGLRITLAPLTTRKAWLVPLEGCLMFVVSVVWVSALMVLAYGVAYLVITAMQIGLLPLMFPDPEPGPILNAWLAFRLPHGEYAGAVVVVVICGAWLKEICRRGERAIKSDLQAGLVGSGDNSDRERI</sequence>
<dbReference type="RefSeq" id="WP_341744690.1">
    <property type="nucleotide sequence ID" value="NZ_CP151407.1"/>
</dbReference>